<keyword evidence="1" id="KW-1133">Transmembrane helix</keyword>
<evidence type="ECO:0000313" key="3">
    <source>
        <dbReference type="Proteomes" id="UP000218069"/>
    </source>
</evidence>
<dbReference type="AlphaFoldDB" id="A0A240E2W6"/>
<feature type="transmembrane region" description="Helical" evidence="1">
    <location>
        <begin position="77"/>
        <end position="96"/>
    </location>
</feature>
<evidence type="ECO:0000256" key="1">
    <source>
        <dbReference type="SAM" id="Phobius"/>
    </source>
</evidence>
<gene>
    <name evidence="2" type="ORF">SAMN06295945_1937</name>
</gene>
<keyword evidence="3" id="KW-1185">Reference proteome</keyword>
<reference evidence="3" key="1">
    <citation type="submission" date="2017-08" db="EMBL/GenBank/DDBJ databases">
        <authorList>
            <person name="Varghese N."/>
            <person name="Submissions S."/>
        </authorList>
    </citation>
    <scope>NUCLEOTIDE SEQUENCE [LARGE SCALE GENOMIC DNA]</scope>
    <source>
        <strain evidence="3">AP-Melu-1000-B4</strain>
    </source>
</reference>
<proteinExistence type="predicted"/>
<sequence length="218" mass="24080">MTIKDDQNDDVFSDAQQRALNNAFQKMNTQLGIDSYDVKKQEQILKGRLEQIPRPQPKQPKVYKTFSRLKNGFSGPWFTAAIASFGIGLVVSRLFFIAEPLQVANINLTGGPERIVQSASSNNASKEVMEAAQSVLDKSAIQPLEMNIQALDLVNERNKLIGAALKAGLTIQISEGVNGVAIRVDGLRADLPKQKEFKSLFKVPQEQQGPIIFTLIKQ</sequence>
<dbReference type="RefSeq" id="WP_096674725.1">
    <property type="nucleotide sequence ID" value="NZ_OANS01000005.1"/>
</dbReference>
<dbReference type="EMBL" id="OANS01000005">
    <property type="protein sequence ID" value="SNX29557.1"/>
    <property type="molecule type" value="Genomic_DNA"/>
</dbReference>
<protein>
    <submittedName>
        <fullName evidence="2">Uncharacterized protein</fullName>
    </submittedName>
</protein>
<accession>A0A240E2W6</accession>
<keyword evidence="1" id="KW-0472">Membrane</keyword>
<dbReference type="Proteomes" id="UP000218069">
    <property type="component" value="Unassembled WGS sequence"/>
</dbReference>
<keyword evidence="1" id="KW-0812">Transmembrane</keyword>
<organism evidence="2 3">
    <name type="scientific">Polynucleobacter meluiroseus</name>
    <dbReference type="NCBI Taxonomy" id="1938814"/>
    <lineage>
        <taxon>Bacteria</taxon>
        <taxon>Pseudomonadati</taxon>
        <taxon>Pseudomonadota</taxon>
        <taxon>Betaproteobacteria</taxon>
        <taxon>Burkholderiales</taxon>
        <taxon>Burkholderiaceae</taxon>
        <taxon>Polynucleobacter</taxon>
    </lineage>
</organism>
<name>A0A240E2W6_9BURK</name>
<evidence type="ECO:0000313" key="2">
    <source>
        <dbReference type="EMBL" id="SNX29557.1"/>
    </source>
</evidence>